<accession>A0ABU9EB41</accession>
<evidence type="ECO:0000313" key="2">
    <source>
        <dbReference type="EMBL" id="MEK9501957.1"/>
    </source>
</evidence>
<name>A0ABU9EB41_9BACT</name>
<dbReference type="InterPro" id="IPR034660">
    <property type="entry name" value="DinB/YfiT-like"/>
</dbReference>
<dbReference type="InterPro" id="IPR024775">
    <property type="entry name" value="DinB-like"/>
</dbReference>
<dbReference type="EMBL" id="JBBHLI010000008">
    <property type="protein sequence ID" value="MEK9501957.1"/>
    <property type="molecule type" value="Genomic_DNA"/>
</dbReference>
<dbReference type="RefSeq" id="WP_405282653.1">
    <property type="nucleotide sequence ID" value="NZ_CP144380.1"/>
</dbReference>
<sequence>MPSVLPWTLEGARRQTLALLRSIAPDDAYAQSHPGEHHPGWVAGHLLLGDLYLLHLLGAAALSDDFAELVARYGPEGDPGATAAGPEEFEAVVERLAEVGRRRVEAVAGASEDDLDRPLPDAFMATAQPTIRHHLQAIAFHEGYHAGELLAWRRRRGLETVAWTFAPKSVATD</sequence>
<feature type="domain" description="DinB-like" evidence="1">
    <location>
        <begin position="9"/>
        <end position="148"/>
    </location>
</feature>
<proteinExistence type="predicted"/>
<reference evidence="2 3" key="1">
    <citation type="submission" date="2024-02" db="EMBL/GenBank/DDBJ databases">
        <title>A novel Gemmatimonadota bacterium.</title>
        <authorList>
            <person name="Du Z.-J."/>
            <person name="Ye Y.-Q."/>
        </authorList>
    </citation>
    <scope>NUCLEOTIDE SEQUENCE [LARGE SCALE GENOMIC DNA]</scope>
    <source>
        <strain evidence="2 3">DH-20</strain>
    </source>
</reference>
<dbReference type="SUPFAM" id="SSF109854">
    <property type="entry name" value="DinB/YfiT-like putative metalloenzymes"/>
    <property type="match status" value="1"/>
</dbReference>
<gene>
    <name evidence="2" type="ORF">WI372_13270</name>
</gene>
<evidence type="ECO:0000259" key="1">
    <source>
        <dbReference type="Pfam" id="PF12867"/>
    </source>
</evidence>
<organism evidence="2 3">
    <name type="scientific">Gaopeijia maritima</name>
    <dbReference type="NCBI Taxonomy" id="3119007"/>
    <lineage>
        <taxon>Bacteria</taxon>
        <taxon>Pseudomonadati</taxon>
        <taxon>Gemmatimonadota</taxon>
        <taxon>Longimicrobiia</taxon>
        <taxon>Gaopeijiales</taxon>
        <taxon>Gaopeijiaceae</taxon>
        <taxon>Gaopeijia</taxon>
    </lineage>
</organism>
<dbReference type="Proteomes" id="UP001484239">
    <property type="component" value="Unassembled WGS sequence"/>
</dbReference>
<protein>
    <submittedName>
        <fullName evidence="2">DinB family protein</fullName>
    </submittedName>
</protein>
<dbReference type="Pfam" id="PF12867">
    <property type="entry name" value="DinB_2"/>
    <property type="match status" value="1"/>
</dbReference>
<evidence type="ECO:0000313" key="3">
    <source>
        <dbReference type="Proteomes" id="UP001484239"/>
    </source>
</evidence>
<comment type="caution">
    <text evidence="2">The sequence shown here is derived from an EMBL/GenBank/DDBJ whole genome shotgun (WGS) entry which is preliminary data.</text>
</comment>
<dbReference type="Gene3D" id="1.20.120.450">
    <property type="entry name" value="dinb family like domain"/>
    <property type="match status" value="1"/>
</dbReference>
<keyword evidence="3" id="KW-1185">Reference proteome</keyword>